<dbReference type="PROSITE" id="PS50931">
    <property type="entry name" value="HTH_LYSR"/>
    <property type="match status" value="1"/>
</dbReference>
<dbReference type="Pfam" id="PF00126">
    <property type="entry name" value="HTH_1"/>
    <property type="match status" value="1"/>
</dbReference>
<dbReference type="RefSeq" id="WP_135337618.1">
    <property type="nucleotide sequence ID" value="NZ_JBHLTX010000032.1"/>
</dbReference>
<dbReference type="Pfam" id="PF03466">
    <property type="entry name" value="LysR_substrate"/>
    <property type="match status" value="1"/>
</dbReference>
<dbReference type="GO" id="GO:0003700">
    <property type="term" value="F:DNA-binding transcription factor activity"/>
    <property type="evidence" value="ECO:0007669"/>
    <property type="project" value="InterPro"/>
</dbReference>
<dbReference type="InterPro" id="IPR036388">
    <property type="entry name" value="WH-like_DNA-bd_sf"/>
</dbReference>
<accession>A0A4Z0HBU8</accession>
<dbReference type="PRINTS" id="PR00039">
    <property type="entry name" value="HTHLYSR"/>
</dbReference>
<dbReference type="InterPro" id="IPR036390">
    <property type="entry name" value="WH_DNA-bd_sf"/>
</dbReference>
<name>A0A4Z0HBU8_9ACTN</name>
<dbReference type="GO" id="GO:0003677">
    <property type="term" value="F:DNA binding"/>
    <property type="evidence" value="ECO:0007669"/>
    <property type="project" value="UniProtKB-KW"/>
</dbReference>
<reference evidence="6 7" key="1">
    <citation type="submission" date="2019-03" db="EMBL/GenBank/DDBJ databases">
        <authorList>
            <person name="Gonzalez-Pimentel J.L."/>
        </authorList>
    </citation>
    <scope>NUCLEOTIDE SEQUENCE [LARGE SCALE GENOMIC DNA]</scope>
    <source>
        <strain evidence="6 7">JCM 31289</strain>
    </source>
</reference>
<keyword evidence="2" id="KW-0805">Transcription regulation</keyword>
<dbReference type="SUPFAM" id="SSF53850">
    <property type="entry name" value="Periplasmic binding protein-like II"/>
    <property type="match status" value="1"/>
</dbReference>
<evidence type="ECO:0000256" key="3">
    <source>
        <dbReference type="ARBA" id="ARBA00023125"/>
    </source>
</evidence>
<dbReference type="PANTHER" id="PTHR30419:SF28">
    <property type="entry name" value="HTH-TYPE TRANSCRIPTIONAL REGULATOR BSDA"/>
    <property type="match status" value="1"/>
</dbReference>
<dbReference type="OrthoDB" id="3181812at2"/>
<dbReference type="Gene3D" id="1.10.10.10">
    <property type="entry name" value="Winged helix-like DNA-binding domain superfamily/Winged helix DNA-binding domain"/>
    <property type="match status" value="1"/>
</dbReference>
<comment type="caution">
    <text evidence="6">The sequence shown here is derived from an EMBL/GenBank/DDBJ whole genome shotgun (WGS) entry which is preliminary data.</text>
</comment>
<dbReference type="Proteomes" id="UP000297948">
    <property type="component" value="Unassembled WGS sequence"/>
</dbReference>
<keyword evidence="7" id="KW-1185">Reference proteome</keyword>
<dbReference type="InterPro" id="IPR050950">
    <property type="entry name" value="HTH-type_LysR_regulators"/>
</dbReference>
<dbReference type="FunFam" id="1.10.10.10:FF:000001">
    <property type="entry name" value="LysR family transcriptional regulator"/>
    <property type="match status" value="1"/>
</dbReference>
<comment type="similarity">
    <text evidence="1">Belongs to the LysR transcriptional regulatory family.</text>
</comment>
<dbReference type="PANTHER" id="PTHR30419">
    <property type="entry name" value="HTH-TYPE TRANSCRIPTIONAL REGULATOR YBHD"/>
    <property type="match status" value="1"/>
</dbReference>
<keyword evidence="4" id="KW-0804">Transcription</keyword>
<dbReference type="EMBL" id="SRID01000023">
    <property type="protein sequence ID" value="TGB16813.1"/>
    <property type="molecule type" value="Genomic_DNA"/>
</dbReference>
<keyword evidence="3" id="KW-0238">DNA-binding</keyword>
<evidence type="ECO:0000259" key="5">
    <source>
        <dbReference type="PROSITE" id="PS50931"/>
    </source>
</evidence>
<sequence length="306" mass="33538">MDLSALRCFQAVARHEHISRAAEELRVAQPSVSRTIARLERELGVPLFHRQGRRIRLNRYGQTLLRRVDRALHELDDARRELTDAAGLHQGSVSVAAETMLTLTGALTAYRAAHPEVAVHLHQVAAAAMPGRLRAREVDFCLASQPLAGPSLHGIDLAREQVLLAVAEAHPLAGRERVTVPELADEPFITTRPGLWQRALLERLFARHGLRPRITCDGEEPGAIQHLVSAGLGIGLLPAMSRQAAPTAAPVRWLRLDAPDCVRTLTLVWHADAYLSTAARRFRDLVVADLSDGTASGRVRTLPPAR</sequence>
<dbReference type="Gene3D" id="3.40.190.290">
    <property type="match status" value="1"/>
</dbReference>
<dbReference type="InterPro" id="IPR005119">
    <property type="entry name" value="LysR_subst-bd"/>
</dbReference>
<evidence type="ECO:0000256" key="4">
    <source>
        <dbReference type="ARBA" id="ARBA00023163"/>
    </source>
</evidence>
<evidence type="ECO:0000313" key="7">
    <source>
        <dbReference type="Proteomes" id="UP000297948"/>
    </source>
</evidence>
<dbReference type="AlphaFoldDB" id="A0A4Z0HBU8"/>
<protein>
    <submittedName>
        <fullName evidence="6">LysR family transcriptional regulator</fullName>
    </submittedName>
</protein>
<evidence type="ECO:0000256" key="2">
    <source>
        <dbReference type="ARBA" id="ARBA00023015"/>
    </source>
</evidence>
<dbReference type="GO" id="GO:0005829">
    <property type="term" value="C:cytosol"/>
    <property type="evidence" value="ECO:0007669"/>
    <property type="project" value="TreeGrafter"/>
</dbReference>
<feature type="domain" description="HTH lysR-type" evidence="5">
    <location>
        <begin position="1"/>
        <end position="58"/>
    </location>
</feature>
<dbReference type="SUPFAM" id="SSF46785">
    <property type="entry name" value="Winged helix' DNA-binding domain"/>
    <property type="match status" value="1"/>
</dbReference>
<gene>
    <name evidence="6" type="ORF">E4099_04525</name>
</gene>
<organism evidence="6 7">
    <name type="scientific">Streptomyces palmae</name>
    <dbReference type="NCBI Taxonomy" id="1701085"/>
    <lineage>
        <taxon>Bacteria</taxon>
        <taxon>Bacillati</taxon>
        <taxon>Actinomycetota</taxon>
        <taxon>Actinomycetes</taxon>
        <taxon>Kitasatosporales</taxon>
        <taxon>Streptomycetaceae</taxon>
        <taxon>Streptomyces</taxon>
    </lineage>
</organism>
<dbReference type="InterPro" id="IPR000847">
    <property type="entry name" value="LysR_HTH_N"/>
</dbReference>
<evidence type="ECO:0000256" key="1">
    <source>
        <dbReference type="ARBA" id="ARBA00009437"/>
    </source>
</evidence>
<proteinExistence type="inferred from homology"/>
<evidence type="ECO:0000313" key="6">
    <source>
        <dbReference type="EMBL" id="TGB16813.1"/>
    </source>
</evidence>